<feature type="chain" id="PRO_5007829928" evidence="1">
    <location>
        <begin position="20"/>
        <end position="122"/>
    </location>
</feature>
<proteinExistence type="predicted"/>
<comment type="caution">
    <text evidence="2">The sequence shown here is derived from an EMBL/GenBank/DDBJ whole genome shotgun (WGS) entry which is preliminary data.</text>
</comment>
<evidence type="ECO:0000256" key="1">
    <source>
        <dbReference type="SAM" id="SignalP"/>
    </source>
</evidence>
<keyword evidence="1" id="KW-0732">Signal</keyword>
<dbReference type="AlphaFoldDB" id="A0A161YM50"/>
<organism evidence="2 3">
    <name type="scientific">Colletotrichum tofieldiae</name>
    <dbReference type="NCBI Taxonomy" id="708197"/>
    <lineage>
        <taxon>Eukaryota</taxon>
        <taxon>Fungi</taxon>
        <taxon>Dikarya</taxon>
        <taxon>Ascomycota</taxon>
        <taxon>Pezizomycotina</taxon>
        <taxon>Sordariomycetes</taxon>
        <taxon>Hypocreomycetidae</taxon>
        <taxon>Glomerellales</taxon>
        <taxon>Glomerellaceae</taxon>
        <taxon>Colletotrichum</taxon>
        <taxon>Colletotrichum spaethianum species complex</taxon>
    </lineage>
</organism>
<feature type="signal peptide" evidence="1">
    <location>
        <begin position="1"/>
        <end position="19"/>
    </location>
</feature>
<reference evidence="2 3" key="1">
    <citation type="submission" date="2015-06" db="EMBL/GenBank/DDBJ databases">
        <title>Survival trade-offs in plant roots during colonization by closely related pathogenic and mutualistic fungi.</title>
        <authorList>
            <person name="Hacquard S."/>
            <person name="Kracher B."/>
            <person name="Hiruma K."/>
            <person name="Weinman A."/>
            <person name="Muench P."/>
            <person name="Garrido Oter R."/>
            <person name="Ver Loren van Themaat E."/>
            <person name="Dallerey J.-F."/>
            <person name="Damm U."/>
            <person name="Henrissat B."/>
            <person name="Lespinet O."/>
            <person name="Thon M."/>
            <person name="Kemen E."/>
            <person name="McHardy A.C."/>
            <person name="Schulze-Lefert P."/>
            <person name="O'Connell R.J."/>
        </authorList>
    </citation>
    <scope>NUCLEOTIDE SEQUENCE [LARGE SCALE GENOMIC DNA]</scope>
    <source>
        <strain evidence="2 3">0861</strain>
    </source>
</reference>
<sequence>MRFQYLALSLFAASTVTAAAVPLDVAAAVEERDVPCGCLPDYIGNSYGCGSFFPGQNYCQQMGVAGDYPVCCYFITWHFPSPGGHSIIANYIEEVSAVQLERPYRGQMLHCVQCPLPLLSTF</sequence>
<dbReference type="Proteomes" id="UP000076552">
    <property type="component" value="Unassembled WGS sequence"/>
</dbReference>
<accession>A0A161YM50</accession>
<keyword evidence="3" id="KW-1185">Reference proteome</keyword>
<evidence type="ECO:0000313" key="2">
    <source>
        <dbReference type="EMBL" id="KZL74207.1"/>
    </source>
</evidence>
<protein>
    <submittedName>
        <fullName evidence="2">Uncharacterized protein</fullName>
    </submittedName>
</protein>
<gene>
    <name evidence="2" type="ORF">CT0861_01812</name>
</gene>
<dbReference type="EMBL" id="LFIV01000035">
    <property type="protein sequence ID" value="KZL74207.1"/>
    <property type="molecule type" value="Genomic_DNA"/>
</dbReference>
<evidence type="ECO:0000313" key="3">
    <source>
        <dbReference type="Proteomes" id="UP000076552"/>
    </source>
</evidence>
<name>A0A161YM50_9PEZI</name>